<sequence>MYDIAIVGLGATGVSLLKSIQSFLHEQSLSHLKIAVLSDKQSFARGKAFGEAEEVHRVNTPPNLMSIQVEDPQGFALWLSKSGITDKYPPRLIYAQYLEAMFEEIKNDAHIDLTLEQHEVVQIESIDTELAKISLANHSQLYARRVILCLGSIYETPYPHIADRLIMPNQIKDHDFDPDDEIVVAGTGLTAIDCIRSLRKKGVKKVYVFSRNNKLPTPITSMNRYVPQYFVWNNIKRELIQTKKGRRLKKLFIMLHKEFALLDKNEFVIADHLIRQEKYLDYFKFIVEQAQIGELAIQDIFVSTRNFAHKIWKMLSEEEQVEFQQQYNALWAVWRHPVPMFVIEELTQHIRQKLIEIVKVHRIEQQGQHLILHCPHEQQIKVNYLVDGTGGTSQISNTTNPLLRQMLEQQLIQAHPCGGVRVNTLNFKVQNNATFRHIYCLGQLAKGELFSTNAFWYNSKCAGELAFLLMHEFLTAAE</sequence>
<feature type="domain" description="FAD-dependent urate hydroxylase HpyO/Asp monooxygenase CreE-like FAD/NAD(P)-binding" evidence="1">
    <location>
        <begin position="5"/>
        <end position="151"/>
    </location>
</feature>
<keyword evidence="3" id="KW-1185">Reference proteome</keyword>
<dbReference type="AlphaFoldDB" id="A0A4R1XTU5"/>
<proteinExistence type="predicted"/>
<gene>
    <name evidence="2" type="ORF">EC844_109128</name>
</gene>
<accession>A0A4R1XTU5</accession>
<protein>
    <submittedName>
        <fullName evidence="2">Putative NAD(P)/FAD-binding protein YdhS</fullName>
    </submittedName>
</protein>
<dbReference type="PANTHER" id="PTHR40254:SF1">
    <property type="entry name" value="BLR0577 PROTEIN"/>
    <property type="match status" value="1"/>
</dbReference>
<organism evidence="2 3">
    <name type="scientific">Acinetobacter calcoaceticus</name>
    <dbReference type="NCBI Taxonomy" id="471"/>
    <lineage>
        <taxon>Bacteria</taxon>
        <taxon>Pseudomonadati</taxon>
        <taxon>Pseudomonadota</taxon>
        <taxon>Gammaproteobacteria</taxon>
        <taxon>Moraxellales</taxon>
        <taxon>Moraxellaceae</taxon>
        <taxon>Acinetobacter</taxon>
        <taxon>Acinetobacter calcoaceticus/baumannii complex</taxon>
    </lineage>
</organism>
<dbReference type="InterPro" id="IPR036188">
    <property type="entry name" value="FAD/NAD-bd_sf"/>
</dbReference>
<dbReference type="Proteomes" id="UP000294963">
    <property type="component" value="Unassembled WGS sequence"/>
</dbReference>
<comment type="caution">
    <text evidence="2">The sequence shown here is derived from an EMBL/GenBank/DDBJ whole genome shotgun (WGS) entry which is preliminary data.</text>
</comment>
<dbReference type="InterPro" id="IPR038732">
    <property type="entry name" value="HpyO/CreE_NAD-binding"/>
</dbReference>
<evidence type="ECO:0000259" key="1">
    <source>
        <dbReference type="Pfam" id="PF13454"/>
    </source>
</evidence>
<dbReference type="EMBL" id="SLVJ01000009">
    <property type="protein sequence ID" value="TCM67356.1"/>
    <property type="molecule type" value="Genomic_DNA"/>
</dbReference>
<dbReference type="Gene3D" id="3.50.50.60">
    <property type="entry name" value="FAD/NAD(P)-binding domain"/>
    <property type="match status" value="1"/>
</dbReference>
<dbReference type="SUPFAM" id="SSF51905">
    <property type="entry name" value="FAD/NAD(P)-binding domain"/>
    <property type="match status" value="2"/>
</dbReference>
<reference evidence="2 3" key="1">
    <citation type="submission" date="2019-03" db="EMBL/GenBank/DDBJ databases">
        <title>Genomic analyses of the natural microbiome of Caenorhabditis elegans.</title>
        <authorList>
            <person name="Samuel B."/>
        </authorList>
    </citation>
    <scope>NUCLEOTIDE SEQUENCE [LARGE SCALE GENOMIC DNA]</scope>
    <source>
        <strain evidence="2 3">JUb89</strain>
    </source>
</reference>
<dbReference type="InterPro" id="IPR052189">
    <property type="entry name" value="L-asp_N-monooxygenase_NS-form"/>
</dbReference>
<evidence type="ECO:0000313" key="2">
    <source>
        <dbReference type="EMBL" id="TCM67356.1"/>
    </source>
</evidence>
<dbReference type="Pfam" id="PF13454">
    <property type="entry name" value="NAD_binding_9"/>
    <property type="match status" value="1"/>
</dbReference>
<dbReference type="PANTHER" id="PTHR40254">
    <property type="entry name" value="BLR0577 PROTEIN"/>
    <property type="match status" value="1"/>
</dbReference>
<name>A0A4R1XTU5_ACICA</name>
<evidence type="ECO:0000313" key="3">
    <source>
        <dbReference type="Proteomes" id="UP000294963"/>
    </source>
</evidence>